<evidence type="ECO:0000256" key="3">
    <source>
        <dbReference type="RuleBase" id="RU362028"/>
    </source>
</evidence>
<evidence type="ECO:0000256" key="1">
    <source>
        <dbReference type="ARBA" id="ARBA00000073"/>
    </source>
</evidence>
<organism evidence="5 6">
    <name type="scientific">Sporolactobacillus kofuensis</name>
    <dbReference type="NCBI Taxonomy" id="269672"/>
    <lineage>
        <taxon>Bacteria</taxon>
        <taxon>Bacillati</taxon>
        <taxon>Bacillota</taxon>
        <taxon>Bacilli</taxon>
        <taxon>Bacillales</taxon>
        <taxon>Sporolactobacillaceae</taxon>
        <taxon>Sporolactobacillus</taxon>
    </lineage>
</organism>
<sequence length="316" mass="36426">MRGNRVPIRMEKKCYTIEKIMSAAEQGMLMRDYLKKEIKVSRRALSAIKYKGGKLLVDGQERSVRHVLQEGERLTVIFPQETPSDFLSDEEMDLDIVYEDDTVLIVNKPAGIPVIPSHQYPSGTLANGLLRYFKNENLASTVHIINRLDRNTSGLMLVAKHRFSHERFFKMQKRKDIHRRYLAIVEGNVLQDHGTIDAPIGRKDGSAIERMVDWQSGRRSVTHYKVLKRGVGWTLVVVRLQTGRTHQIRVHFASIGYPLLGDDLYGGKMDQINRQALHSFEVSFIHPFTDEMIHIHKQCPEDMVRLINEQINLETI</sequence>
<dbReference type="InterPro" id="IPR006225">
    <property type="entry name" value="PsdUridine_synth_RluC/D"/>
</dbReference>
<name>A0ABW1WDQ1_9BACL</name>
<feature type="domain" description="Pseudouridine synthase RsuA/RluA-like" evidence="4">
    <location>
        <begin position="103"/>
        <end position="254"/>
    </location>
</feature>
<dbReference type="PANTHER" id="PTHR21600:SF35">
    <property type="entry name" value="PSEUDOURIDINE SYNTHASE"/>
    <property type="match status" value="1"/>
</dbReference>
<comment type="function">
    <text evidence="3">Responsible for synthesis of pseudouridine from uracil.</text>
</comment>
<evidence type="ECO:0000313" key="6">
    <source>
        <dbReference type="Proteomes" id="UP001596267"/>
    </source>
</evidence>
<evidence type="ECO:0000259" key="4">
    <source>
        <dbReference type="Pfam" id="PF00849"/>
    </source>
</evidence>
<dbReference type="InterPro" id="IPR050188">
    <property type="entry name" value="RluA_PseudoU_synthase"/>
</dbReference>
<comment type="caution">
    <text evidence="5">The sequence shown here is derived from an EMBL/GenBank/DDBJ whole genome shotgun (WGS) entry which is preliminary data.</text>
</comment>
<evidence type="ECO:0000313" key="5">
    <source>
        <dbReference type="EMBL" id="MFC6385664.1"/>
    </source>
</evidence>
<dbReference type="NCBIfam" id="TIGR00005">
    <property type="entry name" value="rluA_subfam"/>
    <property type="match status" value="1"/>
</dbReference>
<dbReference type="PANTHER" id="PTHR21600">
    <property type="entry name" value="MITOCHONDRIAL RNA PSEUDOURIDINE SYNTHASE"/>
    <property type="match status" value="1"/>
</dbReference>
<dbReference type="GO" id="GO:0016853">
    <property type="term" value="F:isomerase activity"/>
    <property type="evidence" value="ECO:0007669"/>
    <property type="project" value="UniProtKB-KW"/>
</dbReference>
<reference evidence="6" key="1">
    <citation type="journal article" date="2019" name="Int. J. Syst. Evol. Microbiol.">
        <title>The Global Catalogue of Microorganisms (GCM) 10K type strain sequencing project: providing services to taxonomists for standard genome sequencing and annotation.</title>
        <authorList>
            <consortium name="The Broad Institute Genomics Platform"/>
            <consortium name="The Broad Institute Genome Sequencing Center for Infectious Disease"/>
            <person name="Wu L."/>
            <person name="Ma J."/>
        </authorList>
    </citation>
    <scope>NUCLEOTIDE SEQUENCE [LARGE SCALE GENOMIC DNA]</scope>
    <source>
        <strain evidence="6">CCUG 42001</strain>
    </source>
</reference>
<comment type="similarity">
    <text evidence="2 3">Belongs to the pseudouridine synthase RluA family.</text>
</comment>
<dbReference type="PROSITE" id="PS01129">
    <property type="entry name" value="PSI_RLU"/>
    <property type="match status" value="1"/>
</dbReference>
<dbReference type="Pfam" id="PF00849">
    <property type="entry name" value="PseudoU_synth_2"/>
    <property type="match status" value="1"/>
</dbReference>
<proteinExistence type="inferred from homology"/>
<dbReference type="Gene3D" id="3.30.2350.10">
    <property type="entry name" value="Pseudouridine synthase"/>
    <property type="match status" value="1"/>
</dbReference>
<keyword evidence="3 5" id="KW-0413">Isomerase</keyword>
<gene>
    <name evidence="5" type="ORF">ACFP7A_03525</name>
</gene>
<dbReference type="RefSeq" id="WP_253051821.1">
    <property type="nucleotide sequence ID" value="NZ_JAMXWN010000001.1"/>
</dbReference>
<protein>
    <recommendedName>
        <fullName evidence="3">Pseudouridine synthase</fullName>
        <ecNumber evidence="3">5.4.99.-</ecNumber>
    </recommendedName>
</protein>
<dbReference type="EMBL" id="JBHSTQ010000002">
    <property type="protein sequence ID" value="MFC6385664.1"/>
    <property type="molecule type" value="Genomic_DNA"/>
</dbReference>
<evidence type="ECO:0000256" key="2">
    <source>
        <dbReference type="ARBA" id="ARBA00010876"/>
    </source>
</evidence>
<dbReference type="InterPro" id="IPR006145">
    <property type="entry name" value="PsdUridine_synth_RsuA/RluA"/>
</dbReference>
<comment type="catalytic activity">
    <reaction evidence="1 3">
        <text>a uridine in RNA = a pseudouridine in RNA</text>
        <dbReference type="Rhea" id="RHEA:48348"/>
        <dbReference type="Rhea" id="RHEA-COMP:12068"/>
        <dbReference type="Rhea" id="RHEA-COMP:12069"/>
        <dbReference type="ChEBI" id="CHEBI:65314"/>
        <dbReference type="ChEBI" id="CHEBI:65315"/>
    </reaction>
</comment>
<dbReference type="EC" id="5.4.99.-" evidence="3"/>
<accession>A0ABW1WDQ1</accession>
<dbReference type="Proteomes" id="UP001596267">
    <property type="component" value="Unassembled WGS sequence"/>
</dbReference>
<dbReference type="InterPro" id="IPR020103">
    <property type="entry name" value="PsdUridine_synth_cat_dom_sf"/>
</dbReference>
<keyword evidence="6" id="KW-1185">Reference proteome</keyword>
<dbReference type="InterPro" id="IPR006224">
    <property type="entry name" value="PsdUridine_synth_RluA-like_CS"/>
</dbReference>
<dbReference type="SUPFAM" id="SSF55120">
    <property type="entry name" value="Pseudouridine synthase"/>
    <property type="match status" value="1"/>
</dbReference>
<dbReference type="CDD" id="cd02869">
    <property type="entry name" value="PseudoU_synth_RluA_like"/>
    <property type="match status" value="1"/>
</dbReference>